<feature type="transmembrane region" description="Helical" evidence="8">
    <location>
        <begin position="934"/>
        <end position="951"/>
    </location>
</feature>
<evidence type="ECO:0000256" key="7">
    <source>
        <dbReference type="SAM" id="MobiDB-lite"/>
    </source>
</evidence>
<dbReference type="Pfam" id="PF03552">
    <property type="entry name" value="Cellulose_synt"/>
    <property type="match status" value="1"/>
</dbReference>
<keyword evidence="3 9" id="KW-0808">Transferase</keyword>
<sequence>MNLKPADDPSLTEEGAWVPGSPLPAAPVQMIDVPQRAQTMLDDGMQVRSSAAPSENGGGAPASLAMFSTAGGISNVSVPRDGSVSGDRGVRAAQEPDIYDVIEADNTAMERVTKSKARDIANSTPTHSSNHSIIGRGILKRGKSSRRPGSDSVRAGFSDVKSVSRFDPDEPPRSYLQSREESMLGEGSVAASPGTMLGRHLGRLNFPSHHQKGVGSRFSVRRFMTGSRMGSFKRASGMEDDDQDSNLFFDRVYCANPQEKRLFPSAHLVRVLAVANAGLGVLYLHWRYTSTFPPTVGRWDYMSWKLYWWWLFFSAEFFLAIAVWVGLAQRLFPVQRIKVTMDDITSVDDQVGYNARVCILLPTAGENLEVVFKALVGALSQRLWDSGLPGSQTLRVIVLDEKRRLEVYRVAAGVHRIGELLAGRRIQQILMAEGVTELTQKGFIDWCRNGSGYERKHLYDDKKLNEAVQVLRLLDAMCLANGLTDAFALEARPSSATYNPITAAAWNAAAQAQKSNKPSVEAMAEMSDAARSEAEAKMLGASAMNITPGFFEVYGTHLDPDNMETSKEVQKGLPTLIYYSRKNAGTPKISPKAGNMNAAIFPVDDPTMTPLTGESTIVVVNDARHQLEGNFLQRTVPYFFELAGGHPTVASGGRYRWAKVAFVQTPQRFRMELSNDPLGNHAISQYDVINHGKDGIGAVSSSGQGSLWRVEALKGQRPDGKIVDDPTELDLVGKKLGFRSEMLIEDTHTSIELFRQGWRSVYVNEPGEVLAWCTHQPSSLTWRIKQVLRWHQGAVQLLLFKGIRYTSFGGHFPTMWHRLYAFDQATYYLQAIPGYVLLIMPIVYGVTGTPPFVTSLKDYFQYFTPFIVTALLPTAISSQWRKIDSHRLTRDEQTWLSTTYVQIYAFLQVVWTGLTRKSPENAWVAKVPTWPLTFVFLGQVFAVAGGVYWVVQKGFVIWYANFFSIVVVAGLAMHALWPMVSLSLGWSIPSFYYIKLFLWVFLGFSAVVLTNVFNAE</sequence>
<comment type="subcellular location">
    <subcellularLocation>
        <location evidence="1">Endomembrane system</location>
        <topology evidence="1">Multi-pass membrane protein</topology>
    </subcellularLocation>
</comment>
<dbReference type="PANTHER" id="PTHR43867">
    <property type="entry name" value="CELLULOSE SYNTHASE CATALYTIC SUBUNIT A [UDP-FORMING]"/>
    <property type="match status" value="1"/>
</dbReference>
<organism evidence="9 10">
    <name type="scientific">Ectocarpus siliculosus</name>
    <name type="common">Brown alga</name>
    <name type="synonym">Conferva siliculosa</name>
    <dbReference type="NCBI Taxonomy" id="2880"/>
    <lineage>
        <taxon>Eukaryota</taxon>
        <taxon>Sar</taxon>
        <taxon>Stramenopiles</taxon>
        <taxon>Ochrophyta</taxon>
        <taxon>PX clade</taxon>
        <taxon>Phaeophyceae</taxon>
        <taxon>Ectocarpales</taxon>
        <taxon>Ectocarpaceae</taxon>
        <taxon>Ectocarpus</taxon>
    </lineage>
</organism>
<dbReference type="Proteomes" id="UP000002630">
    <property type="component" value="Linkage Group LG08"/>
</dbReference>
<evidence type="ECO:0000256" key="2">
    <source>
        <dbReference type="ARBA" id="ARBA00022676"/>
    </source>
</evidence>
<keyword evidence="10" id="KW-1185">Reference proteome</keyword>
<dbReference type="InterPro" id="IPR050321">
    <property type="entry name" value="Glycosyltr_2/OpgH_subfam"/>
</dbReference>
<feature type="transmembrane region" description="Helical" evidence="8">
    <location>
        <begin position="958"/>
        <end position="980"/>
    </location>
</feature>
<dbReference type="EMBL" id="FN649733">
    <property type="protein sequence ID" value="CBJ31064.1"/>
    <property type="molecule type" value="Genomic_DNA"/>
</dbReference>
<name>D7FSC3_ECTSI</name>
<feature type="transmembrane region" description="Helical" evidence="8">
    <location>
        <begin position="992"/>
        <end position="1013"/>
    </location>
</feature>
<dbReference type="GO" id="GO:0016760">
    <property type="term" value="F:cellulose synthase (UDP-forming) activity"/>
    <property type="evidence" value="ECO:0007669"/>
    <property type="project" value="UniProtKB-EC"/>
</dbReference>
<evidence type="ECO:0000256" key="1">
    <source>
        <dbReference type="ARBA" id="ARBA00004127"/>
    </source>
</evidence>
<dbReference type="SUPFAM" id="SSF53448">
    <property type="entry name" value="Nucleotide-diphospho-sugar transferases"/>
    <property type="match status" value="1"/>
</dbReference>
<protein>
    <submittedName>
        <fullName evidence="9">Cellulose synthase (UDP-forming), family GT2</fullName>
        <ecNumber evidence="9">2.4.1.12</ecNumber>
    </submittedName>
</protein>
<feature type="region of interest" description="Disordered" evidence="7">
    <location>
        <begin position="120"/>
        <end position="184"/>
    </location>
</feature>
<evidence type="ECO:0000313" key="9">
    <source>
        <dbReference type="EMBL" id="CBJ31064.1"/>
    </source>
</evidence>
<dbReference type="Gene3D" id="3.90.550.10">
    <property type="entry name" value="Spore Coat Polysaccharide Biosynthesis Protein SpsA, Chain A"/>
    <property type="match status" value="1"/>
</dbReference>
<dbReference type="EC" id="2.4.1.12" evidence="9"/>
<dbReference type="EMBL" id="FN648411">
    <property type="protein sequence ID" value="CBJ31064.1"/>
    <property type="molecule type" value="Genomic_DNA"/>
</dbReference>
<dbReference type="InParanoid" id="D7FSC3"/>
<dbReference type="GO" id="GO:0016020">
    <property type="term" value="C:membrane"/>
    <property type="evidence" value="ECO:0007669"/>
    <property type="project" value="UniProtKB-SubCell"/>
</dbReference>
<evidence type="ECO:0000256" key="8">
    <source>
        <dbReference type="SAM" id="Phobius"/>
    </source>
</evidence>
<dbReference type="PANTHER" id="PTHR43867:SF2">
    <property type="entry name" value="CELLULOSE SYNTHASE CATALYTIC SUBUNIT A [UDP-FORMING]"/>
    <property type="match status" value="1"/>
</dbReference>
<accession>D7FSC3</accession>
<dbReference type="InterPro" id="IPR005150">
    <property type="entry name" value="Cellulose_synth"/>
</dbReference>
<keyword evidence="4 8" id="KW-0812">Transmembrane</keyword>
<dbReference type="InterPro" id="IPR029044">
    <property type="entry name" value="Nucleotide-diphossugar_trans"/>
</dbReference>
<keyword evidence="2 9" id="KW-0328">Glycosyltransferase</keyword>
<dbReference type="OrthoDB" id="185994at2759"/>
<feature type="transmembrane region" description="Helical" evidence="8">
    <location>
        <begin position="897"/>
        <end position="914"/>
    </location>
</feature>
<feature type="transmembrane region" description="Helical" evidence="8">
    <location>
        <begin position="859"/>
        <end position="876"/>
    </location>
</feature>
<evidence type="ECO:0000313" key="10">
    <source>
        <dbReference type="Proteomes" id="UP000002630"/>
    </source>
</evidence>
<gene>
    <name evidence="9" type="ORF">Esi_0231_0017</name>
</gene>
<dbReference type="AlphaFoldDB" id="D7FSC3"/>
<feature type="compositionally biased region" description="Polar residues" evidence="7">
    <location>
        <begin position="121"/>
        <end position="132"/>
    </location>
</feature>
<feature type="transmembrane region" description="Helical" evidence="8">
    <location>
        <begin position="306"/>
        <end position="328"/>
    </location>
</feature>
<reference evidence="9 10" key="1">
    <citation type="journal article" date="2010" name="Nature">
        <title>The Ectocarpus genome and the independent evolution of multicellularity in brown algae.</title>
        <authorList>
            <person name="Cock J.M."/>
            <person name="Sterck L."/>
            <person name="Rouze P."/>
            <person name="Scornet D."/>
            <person name="Allen A.E."/>
            <person name="Amoutzias G."/>
            <person name="Anthouard V."/>
            <person name="Artiguenave F."/>
            <person name="Aury J.M."/>
            <person name="Badger J.H."/>
            <person name="Beszteri B."/>
            <person name="Billiau K."/>
            <person name="Bonnet E."/>
            <person name="Bothwell J.H."/>
            <person name="Bowler C."/>
            <person name="Boyen C."/>
            <person name="Brownlee C."/>
            <person name="Carrano C.J."/>
            <person name="Charrier B."/>
            <person name="Cho G.Y."/>
            <person name="Coelho S.M."/>
            <person name="Collen J."/>
            <person name="Corre E."/>
            <person name="Da Silva C."/>
            <person name="Delage L."/>
            <person name="Delaroque N."/>
            <person name="Dittami S.M."/>
            <person name="Doulbeau S."/>
            <person name="Elias M."/>
            <person name="Farnham G."/>
            <person name="Gachon C.M."/>
            <person name="Gschloessl B."/>
            <person name="Heesch S."/>
            <person name="Jabbari K."/>
            <person name="Jubin C."/>
            <person name="Kawai H."/>
            <person name="Kimura K."/>
            <person name="Kloareg B."/>
            <person name="Kupper F.C."/>
            <person name="Lang D."/>
            <person name="Le Bail A."/>
            <person name="Leblanc C."/>
            <person name="Lerouge P."/>
            <person name="Lohr M."/>
            <person name="Lopez P.J."/>
            <person name="Martens C."/>
            <person name="Maumus F."/>
            <person name="Michel G."/>
            <person name="Miranda-Saavedra D."/>
            <person name="Morales J."/>
            <person name="Moreau H."/>
            <person name="Motomura T."/>
            <person name="Nagasato C."/>
            <person name="Napoli C.A."/>
            <person name="Nelson D.R."/>
            <person name="Nyvall-Collen P."/>
            <person name="Peters A.F."/>
            <person name="Pommier C."/>
            <person name="Potin P."/>
            <person name="Poulain J."/>
            <person name="Quesneville H."/>
            <person name="Read B."/>
            <person name="Rensing S.A."/>
            <person name="Ritter A."/>
            <person name="Rousvoal S."/>
            <person name="Samanta M."/>
            <person name="Samson G."/>
            <person name="Schroeder D.C."/>
            <person name="Segurens B."/>
            <person name="Strittmatter M."/>
            <person name="Tonon T."/>
            <person name="Tregear J.W."/>
            <person name="Valentin K."/>
            <person name="von Dassow P."/>
            <person name="Yamagishi T."/>
            <person name="Van de Peer Y."/>
            <person name="Wincker P."/>
        </authorList>
    </citation>
    <scope>NUCLEOTIDE SEQUENCE [LARGE SCALE GENOMIC DNA]</scope>
    <source>
        <strain evidence="10">Ec32 / CCAP1310/4</strain>
    </source>
</reference>
<keyword evidence="5 8" id="KW-1133">Transmembrane helix</keyword>
<evidence type="ECO:0000256" key="6">
    <source>
        <dbReference type="ARBA" id="ARBA00023136"/>
    </source>
</evidence>
<evidence type="ECO:0000256" key="3">
    <source>
        <dbReference type="ARBA" id="ARBA00022679"/>
    </source>
</evidence>
<evidence type="ECO:0000256" key="5">
    <source>
        <dbReference type="ARBA" id="ARBA00022989"/>
    </source>
</evidence>
<feature type="region of interest" description="Disordered" evidence="7">
    <location>
        <begin position="1"/>
        <end position="23"/>
    </location>
</feature>
<keyword evidence="6 8" id="KW-0472">Membrane</keyword>
<evidence type="ECO:0000256" key="4">
    <source>
        <dbReference type="ARBA" id="ARBA00022692"/>
    </source>
</evidence>
<feature type="transmembrane region" description="Helical" evidence="8">
    <location>
        <begin position="268"/>
        <end position="286"/>
    </location>
</feature>
<feature type="transmembrane region" description="Helical" evidence="8">
    <location>
        <begin position="825"/>
        <end position="847"/>
    </location>
</feature>
<feature type="compositionally biased region" description="Basic and acidic residues" evidence="7">
    <location>
        <begin position="162"/>
        <end position="182"/>
    </location>
</feature>
<proteinExistence type="predicted"/>